<evidence type="ECO:0000259" key="1">
    <source>
        <dbReference type="Pfam" id="PF00135"/>
    </source>
</evidence>
<comment type="caution">
    <text evidence="2">The sequence shown here is derived from an EMBL/GenBank/DDBJ whole genome shotgun (WGS) entry which is preliminary data.</text>
</comment>
<dbReference type="AlphaFoldDB" id="D3B5Z0"/>
<dbReference type="SUPFAM" id="SSF53474">
    <property type="entry name" value="alpha/beta-Hydrolases"/>
    <property type="match status" value="1"/>
</dbReference>
<reference evidence="2 3" key="1">
    <citation type="journal article" date="2011" name="Genome Res.">
        <title>Phylogeny-wide analysis of social amoeba genomes highlights ancient origins for complex intercellular communication.</title>
        <authorList>
            <person name="Heidel A.J."/>
            <person name="Lawal H.M."/>
            <person name="Felder M."/>
            <person name="Schilde C."/>
            <person name="Helps N.R."/>
            <person name="Tunggal B."/>
            <person name="Rivero F."/>
            <person name="John U."/>
            <person name="Schleicher M."/>
            <person name="Eichinger L."/>
            <person name="Platzer M."/>
            <person name="Noegel A.A."/>
            <person name="Schaap P."/>
            <person name="Gloeckner G."/>
        </authorList>
    </citation>
    <scope>NUCLEOTIDE SEQUENCE [LARGE SCALE GENOMIC DNA]</scope>
    <source>
        <strain evidence="3">ATCC 26659 / Pp 5 / PN500</strain>
    </source>
</reference>
<dbReference type="Proteomes" id="UP000001396">
    <property type="component" value="Unassembled WGS sequence"/>
</dbReference>
<protein>
    <recommendedName>
        <fullName evidence="1">Carboxylesterase type B domain-containing protein</fullName>
    </recommendedName>
</protein>
<gene>
    <name evidence="2" type="ORF">PPL_04078</name>
</gene>
<dbReference type="EMBL" id="ADBJ01000017">
    <property type="protein sequence ID" value="EFA83288.1"/>
    <property type="molecule type" value="Genomic_DNA"/>
</dbReference>
<dbReference type="PANTHER" id="PTHR45570">
    <property type="entry name" value="CARBOXYLIC ESTER HYDROLASE"/>
    <property type="match status" value="1"/>
</dbReference>
<keyword evidence="3" id="KW-1185">Reference proteome</keyword>
<dbReference type="InParanoid" id="D3B5Z0"/>
<feature type="domain" description="Carboxylesterase type B" evidence="1">
    <location>
        <begin position="9"/>
        <end position="157"/>
    </location>
</feature>
<evidence type="ECO:0000313" key="2">
    <source>
        <dbReference type="EMBL" id="EFA83288.1"/>
    </source>
</evidence>
<dbReference type="Gene3D" id="3.40.50.1820">
    <property type="entry name" value="alpha/beta hydrolase"/>
    <property type="match status" value="1"/>
</dbReference>
<proteinExistence type="predicted"/>
<dbReference type="Pfam" id="PF00135">
    <property type="entry name" value="COesterase"/>
    <property type="match status" value="1"/>
</dbReference>
<dbReference type="InterPro" id="IPR002018">
    <property type="entry name" value="CarbesteraseB"/>
</dbReference>
<dbReference type="InterPro" id="IPR029058">
    <property type="entry name" value="AB_hydrolase_fold"/>
</dbReference>
<organism evidence="2 3">
    <name type="scientific">Heterostelium pallidum (strain ATCC 26659 / Pp 5 / PN500)</name>
    <name type="common">Cellular slime mold</name>
    <name type="synonym">Polysphondylium pallidum</name>
    <dbReference type="NCBI Taxonomy" id="670386"/>
    <lineage>
        <taxon>Eukaryota</taxon>
        <taxon>Amoebozoa</taxon>
        <taxon>Evosea</taxon>
        <taxon>Eumycetozoa</taxon>
        <taxon>Dictyostelia</taxon>
        <taxon>Acytosteliales</taxon>
        <taxon>Acytosteliaceae</taxon>
        <taxon>Heterostelium</taxon>
    </lineage>
</organism>
<dbReference type="RefSeq" id="XP_020435405.1">
    <property type="nucleotide sequence ID" value="XM_020574991.1"/>
</dbReference>
<accession>D3B5Z0</accession>
<evidence type="ECO:0000313" key="3">
    <source>
        <dbReference type="Proteomes" id="UP000001396"/>
    </source>
</evidence>
<dbReference type="PANTHER" id="PTHR45570:SF2">
    <property type="entry name" value="ACETYLCHOLINESTERASE 1-LIKE"/>
    <property type="match status" value="1"/>
</dbReference>
<name>D3B5Z0_HETP5</name>
<sequence>MLDSVDDQRFKKIITHYNETVGDSNDYRIALVNFLTDTMFSCPNRFFVRNQKRFNVTSYFYKYSHINSANIYDDIKPFCSNSHCHGDEIPYVFNSFKEIGYPATEEEEKISHMMSNYWTNFIMTGDPNIGYHVPVRWPTYEPSLTADNCLNINSNAKPYNFDKEFQICDVFDEFGYESFK</sequence>
<dbReference type="GeneID" id="31359565"/>
<dbReference type="STRING" id="670386.D3B5Z0"/>